<dbReference type="EMBL" id="PDCK01000044">
    <property type="protein sequence ID" value="PRQ22219.1"/>
    <property type="molecule type" value="Genomic_DNA"/>
</dbReference>
<accession>A0A2P6PJW2</accession>
<evidence type="ECO:0000313" key="3">
    <source>
        <dbReference type="EMBL" id="PRQ22219.1"/>
    </source>
</evidence>
<sequence length="87" mass="9777">MAGPQTTQLTKNGSFAIKKSTPNQTKRKKYQRKVKREGDKANRAALPHRRRTRNLEFLTTLRGLSTTQWLIILGLAGCLASLLLSLL</sequence>
<feature type="region of interest" description="Disordered" evidence="1">
    <location>
        <begin position="1"/>
        <end position="48"/>
    </location>
</feature>
<evidence type="ECO:0000313" key="4">
    <source>
        <dbReference type="Proteomes" id="UP000238479"/>
    </source>
</evidence>
<evidence type="ECO:0000256" key="1">
    <source>
        <dbReference type="SAM" id="MobiDB-lite"/>
    </source>
</evidence>
<dbReference type="Proteomes" id="UP000238479">
    <property type="component" value="Chromosome 6"/>
</dbReference>
<gene>
    <name evidence="3" type="ORF">RchiOBHm_Chr6g0247861</name>
</gene>
<feature type="compositionally biased region" description="Polar residues" evidence="1">
    <location>
        <begin position="1"/>
        <end position="13"/>
    </location>
</feature>
<dbReference type="Gramene" id="PRQ22219">
    <property type="protein sequence ID" value="PRQ22219"/>
    <property type="gene ID" value="RchiOBHm_Chr6g0247861"/>
</dbReference>
<reference evidence="3 4" key="1">
    <citation type="journal article" date="2018" name="Nat. Genet.">
        <title>The Rosa genome provides new insights in the design of modern roses.</title>
        <authorList>
            <person name="Bendahmane M."/>
        </authorList>
    </citation>
    <scope>NUCLEOTIDE SEQUENCE [LARGE SCALE GENOMIC DNA]</scope>
    <source>
        <strain evidence="4">cv. Old Blush</strain>
    </source>
</reference>
<feature type="transmembrane region" description="Helical" evidence="2">
    <location>
        <begin position="67"/>
        <end position="86"/>
    </location>
</feature>
<feature type="compositionally biased region" description="Basic residues" evidence="1">
    <location>
        <begin position="25"/>
        <end position="35"/>
    </location>
</feature>
<proteinExistence type="predicted"/>
<keyword evidence="2" id="KW-1133">Transmembrane helix</keyword>
<name>A0A2P6PJW2_ROSCH</name>
<organism evidence="3 4">
    <name type="scientific">Rosa chinensis</name>
    <name type="common">China rose</name>
    <dbReference type="NCBI Taxonomy" id="74649"/>
    <lineage>
        <taxon>Eukaryota</taxon>
        <taxon>Viridiplantae</taxon>
        <taxon>Streptophyta</taxon>
        <taxon>Embryophyta</taxon>
        <taxon>Tracheophyta</taxon>
        <taxon>Spermatophyta</taxon>
        <taxon>Magnoliopsida</taxon>
        <taxon>eudicotyledons</taxon>
        <taxon>Gunneridae</taxon>
        <taxon>Pentapetalae</taxon>
        <taxon>rosids</taxon>
        <taxon>fabids</taxon>
        <taxon>Rosales</taxon>
        <taxon>Rosaceae</taxon>
        <taxon>Rosoideae</taxon>
        <taxon>Rosoideae incertae sedis</taxon>
        <taxon>Rosa</taxon>
    </lineage>
</organism>
<protein>
    <submittedName>
        <fullName evidence="3">Uncharacterized protein</fullName>
    </submittedName>
</protein>
<evidence type="ECO:0000256" key="2">
    <source>
        <dbReference type="SAM" id="Phobius"/>
    </source>
</evidence>
<keyword evidence="4" id="KW-1185">Reference proteome</keyword>
<dbReference type="AlphaFoldDB" id="A0A2P6PJW2"/>
<keyword evidence="2" id="KW-0472">Membrane</keyword>
<keyword evidence="2" id="KW-0812">Transmembrane</keyword>
<comment type="caution">
    <text evidence="3">The sequence shown here is derived from an EMBL/GenBank/DDBJ whole genome shotgun (WGS) entry which is preliminary data.</text>
</comment>